<comment type="caution">
    <text evidence="10">The sequence shown here is derived from an EMBL/GenBank/DDBJ whole genome shotgun (WGS) entry which is preliminary data.</text>
</comment>
<keyword evidence="8 9" id="KW-0464">Manganese</keyword>
<keyword evidence="1 9" id="KW-0540">Nuclease</keyword>
<feature type="binding site" evidence="9">
    <location>
        <position position="223"/>
    </location>
    <ligand>
        <name>Mn(2+)</name>
        <dbReference type="ChEBI" id="CHEBI:29035"/>
    </ligand>
</feature>
<dbReference type="GO" id="GO:0043571">
    <property type="term" value="P:maintenance of CRISPR repeat elements"/>
    <property type="evidence" value="ECO:0007669"/>
    <property type="project" value="UniProtKB-UniRule"/>
</dbReference>
<dbReference type="PANTHER" id="PTHR43219">
    <property type="entry name" value="CRISPR-ASSOCIATED ENDONUCLEASE CAS1"/>
    <property type="match status" value="1"/>
</dbReference>
<dbReference type="EMBL" id="LWAF01000027">
    <property type="protein sequence ID" value="ODN29673.1"/>
    <property type="molecule type" value="Genomic_DNA"/>
</dbReference>
<keyword evidence="4 9" id="KW-0378">Hydrolase</keyword>
<dbReference type="Proteomes" id="UP000094570">
    <property type="component" value="Unassembled WGS sequence"/>
</dbReference>
<dbReference type="Pfam" id="PF01867">
    <property type="entry name" value="Cas_Cas1"/>
    <property type="match status" value="1"/>
</dbReference>
<dbReference type="GO" id="GO:0003677">
    <property type="term" value="F:DNA binding"/>
    <property type="evidence" value="ECO:0007669"/>
    <property type="project" value="UniProtKB-KW"/>
</dbReference>
<keyword evidence="7 9" id="KW-0238">DNA-binding</keyword>
<feature type="binding site" evidence="9">
    <location>
        <position position="157"/>
    </location>
    <ligand>
        <name>Mn(2+)</name>
        <dbReference type="ChEBI" id="CHEBI:29035"/>
    </ligand>
</feature>
<comment type="similarity">
    <text evidence="9">Belongs to the CRISPR-associated endonuclease Cas1 family.</text>
</comment>
<evidence type="ECO:0000313" key="11">
    <source>
        <dbReference type="Proteomes" id="UP000094570"/>
    </source>
</evidence>
<dbReference type="EC" id="3.1.-.-" evidence="9"/>
<evidence type="ECO:0000256" key="3">
    <source>
        <dbReference type="ARBA" id="ARBA00022759"/>
    </source>
</evidence>
<dbReference type="STRING" id="1008305.A4H02_09510"/>
<accession>A0A1E3G1D6</accession>
<evidence type="ECO:0000256" key="9">
    <source>
        <dbReference type="HAMAP-Rule" id="MF_01470"/>
    </source>
</evidence>
<gene>
    <name evidence="9" type="primary">cas1</name>
    <name evidence="10" type="ORF">A4H02_09510</name>
</gene>
<dbReference type="NCBIfam" id="TIGR03641">
    <property type="entry name" value="cas1_HMARI"/>
    <property type="match status" value="1"/>
</dbReference>
<dbReference type="GO" id="GO:0004520">
    <property type="term" value="F:DNA endonuclease activity"/>
    <property type="evidence" value="ECO:0007669"/>
    <property type="project" value="InterPro"/>
</dbReference>
<dbReference type="InterPro" id="IPR019858">
    <property type="entry name" value="CRISPR-assoc_Cas1_HMARI/TNEAP"/>
</dbReference>
<evidence type="ECO:0000256" key="1">
    <source>
        <dbReference type="ARBA" id="ARBA00022722"/>
    </source>
</evidence>
<organism evidence="10 11">
    <name type="scientific">Fervidobacterium thailandense</name>
    <dbReference type="NCBI Taxonomy" id="1008305"/>
    <lineage>
        <taxon>Bacteria</taxon>
        <taxon>Thermotogati</taxon>
        <taxon>Thermotogota</taxon>
        <taxon>Thermotogae</taxon>
        <taxon>Thermotogales</taxon>
        <taxon>Fervidobacteriaceae</taxon>
        <taxon>Fervidobacterium</taxon>
    </lineage>
</organism>
<comment type="function">
    <text evidence="9">CRISPR (clustered regularly interspaced short palindromic repeat), is an adaptive immune system that provides protection against mobile genetic elements (viruses, transposable elements and conjugative plasmids). CRISPR clusters contain spacers, sequences complementary to antecedent mobile elements, and target invading nucleic acids. CRISPR clusters are transcribed and processed into CRISPR RNA (crRNA). Acts as a dsDNA endonuclease. Involved in the integration of spacer DNA into the CRISPR cassette.</text>
</comment>
<evidence type="ECO:0000256" key="2">
    <source>
        <dbReference type="ARBA" id="ARBA00022723"/>
    </source>
</evidence>
<name>A0A1E3G1D6_9BACT</name>
<dbReference type="InterPro" id="IPR042211">
    <property type="entry name" value="CRISPR-assoc_Cas1_N"/>
</dbReference>
<dbReference type="GO" id="GO:0016787">
    <property type="term" value="F:hydrolase activity"/>
    <property type="evidence" value="ECO:0007669"/>
    <property type="project" value="UniProtKB-KW"/>
</dbReference>
<dbReference type="InterPro" id="IPR002729">
    <property type="entry name" value="CRISPR-assoc_Cas1"/>
</dbReference>
<evidence type="ECO:0000256" key="5">
    <source>
        <dbReference type="ARBA" id="ARBA00022842"/>
    </source>
</evidence>
<evidence type="ECO:0000256" key="6">
    <source>
        <dbReference type="ARBA" id="ARBA00023118"/>
    </source>
</evidence>
<dbReference type="AlphaFoldDB" id="A0A1E3G1D6"/>
<dbReference type="GO" id="GO:0046872">
    <property type="term" value="F:metal ion binding"/>
    <property type="evidence" value="ECO:0007669"/>
    <property type="project" value="UniProtKB-UniRule"/>
</dbReference>
<dbReference type="Gene3D" id="1.20.120.920">
    <property type="entry name" value="CRISPR-associated endonuclease Cas1, C-terminal domain"/>
    <property type="match status" value="1"/>
</dbReference>
<dbReference type="GO" id="GO:0051607">
    <property type="term" value="P:defense response to virus"/>
    <property type="evidence" value="ECO:0007669"/>
    <property type="project" value="UniProtKB-UniRule"/>
</dbReference>
<comment type="subunit">
    <text evidence="9">Homodimer, forms a heterotetramer with a Cas2 homodimer.</text>
</comment>
<evidence type="ECO:0000256" key="4">
    <source>
        <dbReference type="ARBA" id="ARBA00022801"/>
    </source>
</evidence>
<keyword evidence="5 9" id="KW-0460">Magnesium</keyword>
<dbReference type="CDD" id="cd09722">
    <property type="entry name" value="Cas1_I-B"/>
    <property type="match status" value="1"/>
</dbReference>
<dbReference type="Gene3D" id="3.100.10.20">
    <property type="entry name" value="CRISPR-associated endonuclease Cas1, N-terminal domain"/>
    <property type="match status" value="1"/>
</dbReference>
<keyword evidence="6 9" id="KW-0051">Antiviral defense</keyword>
<keyword evidence="11" id="KW-1185">Reference proteome</keyword>
<dbReference type="HAMAP" id="MF_01470">
    <property type="entry name" value="Cas1"/>
    <property type="match status" value="1"/>
</dbReference>
<sequence>MMKPLYLFSSGRLERKNNTISFVSENEERKYIPVENLTEIYIFGEVDLNKRVLEFLTEKEITLHFFNYYGYYVGSYYPREHYNSSYVLTKQVEKYLNPTERLKIAKKFLIGATKNMLRNIKEYSEKIQQLSDFELSIESLFRKILDAEDIEQLMGIEANIRQTYYETFDLIVDTSNLSFEKRTKRPPENELNALISFGNSLLYTAVLSQIYQTHLDPRIGYLHTNNHRRFTLNLDIAEVFKPVLVDRTIFTLLNRKQITKKDFVKGMNGVFLAESGKKTFVQEFHNRLETSIYSEKLKRNVSYRSLIRIEVYKLERHIIDDQEYQPFVRK</sequence>
<keyword evidence="3 9" id="KW-0255">Endonuclease</keyword>
<dbReference type="OrthoDB" id="9803119at2"/>
<dbReference type="PANTHER" id="PTHR43219:SF1">
    <property type="entry name" value="CRISPR-ASSOCIATED ENDONUCLEASE CAS1"/>
    <property type="match status" value="1"/>
</dbReference>
<evidence type="ECO:0000313" key="10">
    <source>
        <dbReference type="EMBL" id="ODN29673.1"/>
    </source>
</evidence>
<evidence type="ECO:0000256" key="7">
    <source>
        <dbReference type="ARBA" id="ARBA00023125"/>
    </source>
</evidence>
<dbReference type="NCBIfam" id="TIGR00287">
    <property type="entry name" value="cas1"/>
    <property type="match status" value="1"/>
</dbReference>
<keyword evidence="2 9" id="KW-0479">Metal-binding</keyword>
<protein>
    <recommendedName>
        <fullName evidence="9">CRISPR-associated endonuclease Cas1</fullName>
        <ecNumber evidence="9">3.1.-.-</ecNumber>
    </recommendedName>
</protein>
<dbReference type="InterPro" id="IPR042206">
    <property type="entry name" value="CRISPR-assoc_Cas1_C"/>
</dbReference>
<reference evidence="11" key="1">
    <citation type="submission" date="2016-04" db="EMBL/GenBank/DDBJ databases">
        <title>The genome sequence project of a novel Fervidobacterium isolate from a hot spring in Thailand.</title>
        <authorList>
            <person name="Gonzalez J.M."/>
            <person name="Cuecas A."/>
            <person name="Kanoksilapatham W."/>
        </authorList>
    </citation>
    <scope>NUCLEOTIDE SEQUENCE [LARGE SCALE GENOMIC DNA]</scope>
    <source>
        <strain evidence="11">FC2004</strain>
    </source>
</reference>
<evidence type="ECO:0000256" key="8">
    <source>
        <dbReference type="ARBA" id="ARBA00023211"/>
    </source>
</evidence>
<proteinExistence type="inferred from homology"/>
<feature type="binding site" evidence="9">
    <location>
        <position position="238"/>
    </location>
    <ligand>
        <name>Mn(2+)</name>
        <dbReference type="ChEBI" id="CHEBI:29035"/>
    </ligand>
</feature>
<comment type="cofactor">
    <cofactor evidence="9">
        <name>Mg(2+)</name>
        <dbReference type="ChEBI" id="CHEBI:18420"/>
    </cofactor>
    <cofactor evidence="9">
        <name>Mn(2+)</name>
        <dbReference type="ChEBI" id="CHEBI:29035"/>
    </cofactor>
</comment>